<accession>A0A1B2DRU5</accession>
<dbReference type="AlphaFoldDB" id="A0A1B2DRU5"/>
<proteinExistence type="predicted"/>
<protein>
    <submittedName>
        <fullName evidence="1">Uncharacterized protein</fullName>
    </submittedName>
</protein>
<evidence type="ECO:0000313" key="1">
    <source>
        <dbReference type="EMBL" id="ANY70410.1"/>
    </source>
</evidence>
<dbReference type="RefSeq" id="WP_099521321.1">
    <property type="nucleotide sequence ID" value="NZ_CP016808.1"/>
</dbReference>
<gene>
    <name evidence="1" type="ORF">BBD42_30870</name>
</gene>
<reference evidence="1" key="1">
    <citation type="submission" date="2016-08" db="EMBL/GenBank/DDBJ databases">
        <title>Complete Genome Seqeunce of Paenibacillus sp. BIHB 4019 from tea rhizoplane.</title>
        <authorList>
            <person name="Thakur R."/>
            <person name="Swarnkar M.K."/>
            <person name="Gulati A."/>
        </authorList>
    </citation>
    <scope>NUCLEOTIDE SEQUENCE [LARGE SCALE GENOMIC DNA]</scope>
    <source>
        <strain evidence="1">BIHB4019</strain>
    </source>
</reference>
<sequence>MSLSTKQWVVDDISDAALFDENENPVGFFDRLNKMTIAIDAKQQRVYGGTSKYAFHLTEQDAESGIQLENAVLDYNMLLAATGAELTNGQAVVPFFEKLTVLSDSTVTITKGADMVANSDRVIVVSKDHVNAGKKLERVAATPTALQYTVAAGIITFGDATLAGKDVRVFGDYNSATASGASITTTTRNKAYKFVAYGRALDDDTNEWFDVVVIIYKAQMLGTFSIDQQRKSATSNSLELAVLDANRADKKVIDIIAS</sequence>
<name>A0A1B2DRU5_9BACL</name>
<organism evidence="1">
    <name type="scientific">Paenibacillus sp. BIHB 4019</name>
    <dbReference type="NCBI Taxonomy" id="1870819"/>
    <lineage>
        <taxon>Bacteria</taxon>
        <taxon>Bacillati</taxon>
        <taxon>Bacillota</taxon>
        <taxon>Bacilli</taxon>
        <taxon>Bacillales</taxon>
        <taxon>Paenibacillaceae</taxon>
        <taxon>Paenibacillus</taxon>
    </lineage>
</organism>
<dbReference type="EMBL" id="CP016808">
    <property type="protein sequence ID" value="ANY70410.1"/>
    <property type="molecule type" value="Genomic_DNA"/>
</dbReference>